<dbReference type="Pfam" id="PF04844">
    <property type="entry name" value="Ovate"/>
    <property type="match status" value="1"/>
</dbReference>
<dbReference type="Proteomes" id="UP000826271">
    <property type="component" value="Unassembled WGS sequence"/>
</dbReference>
<evidence type="ECO:0000313" key="10">
    <source>
        <dbReference type="Proteomes" id="UP000826271"/>
    </source>
</evidence>
<evidence type="ECO:0000256" key="1">
    <source>
        <dbReference type="ARBA" id="ARBA00004123"/>
    </source>
</evidence>
<keyword evidence="3 6" id="KW-0805">Transcription regulation</keyword>
<feature type="region of interest" description="Disordered" evidence="7">
    <location>
        <begin position="220"/>
        <end position="240"/>
    </location>
</feature>
<keyword evidence="4 6" id="KW-0804">Transcription</keyword>
<comment type="caution">
    <text evidence="9">The sequence shown here is derived from an EMBL/GenBank/DDBJ whole genome shotgun (WGS) entry which is preliminary data.</text>
</comment>
<dbReference type="EMBL" id="WHWC01000011">
    <property type="protein sequence ID" value="KAG8374053.1"/>
    <property type="molecule type" value="Genomic_DNA"/>
</dbReference>
<comment type="subcellular location">
    <subcellularLocation>
        <location evidence="1 6">Nucleus</location>
    </subcellularLocation>
</comment>
<evidence type="ECO:0000256" key="3">
    <source>
        <dbReference type="ARBA" id="ARBA00023015"/>
    </source>
</evidence>
<evidence type="ECO:0000313" key="9">
    <source>
        <dbReference type="EMBL" id="KAG8374053.1"/>
    </source>
</evidence>
<dbReference type="PROSITE" id="PS51754">
    <property type="entry name" value="OVATE"/>
    <property type="match status" value="1"/>
</dbReference>
<dbReference type="NCBIfam" id="TIGR01568">
    <property type="entry name" value="A_thal_3678"/>
    <property type="match status" value="1"/>
</dbReference>
<evidence type="ECO:0000256" key="2">
    <source>
        <dbReference type="ARBA" id="ARBA00022491"/>
    </source>
</evidence>
<dbReference type="GO" id="GO:0005634">
    <property type="term" value="C:nucleus"/>
    <property type="evidence" value="ECO:0007669"/>
    <property type="project" value="UniProtKB-SubCell"/>
</dbReference>
<keyword evidence="2 6" id="KW-0678">Repressor</keyword>
<feature type="compositionally biased region" description="Low complexity" evidence="7">
    <location>
        <begin position="183"/>
        <end position="192"/>
    </location>
</feature>
<evidence type="ECO:0000256" key="7">
    <source>
        <dbReference type="SAM" id="MobiDB-lite"/>
    </source>
</evidence>
<reference evidence="9" key="1">
    <citation type="submission" date="2019-10" db="EMBL/GenBank/DDBJ databases">
        <authorList>
            <person name="Zhang R."/>
            <person name="Pan Y."/>
            <person name="Wang J."/>
            <person name="Ma R."/>
            <person name="Yu S."/>
        </authorList>
    </citation>
    <scope>NUCLEOTIDE SEQUENCE</scope>
    <source>
        <strain evidence="9">LA-IB0</strain>
        <tissue evidence="9">Leaf</tissue>
    </source>
</reference>
<dbReference type="GO" id="GO:0045892">
    <property type="term" value="P:negative regulation of DNA-templated transcription"/>
    <property type="evidence" value="ECO:0007669"/>
    <property type="project" value="UniProtKB-UniRule"/>
</dbReference>
<accession>A0AAV6WUK3</accession>
<feature type="compositionally biased region" description="Low complexity" evidence="7">
    <location>
        <begin position="224"/>
        <end position="240"/>
    </location>
</feature>
<feature type="region of interest" description="Disordered" evidence="7">
    <location>
        <begin position="167"/>
        <end position="192"/>
    </location>
</feature>
<dbReference type="AlphaFoldDB" id="A0AAV6WUK3"/>
<protein>
    <recommendedName>
        <fullName evidence="6">Transcription repressor</fullName>
    </recommendedName>
    <alternativeName>
        <fullName evidence="6">Ovate family protein</fullName>
    </alternativeName>
</protein>
<gene>
    <name evidence="9" type="ORF">BUALT_Bualt11G0090900</name>
</gene>
<evidence type="ECO:0000256" key="6">
    <source>
        <dbReference type="RuleBase" id="RU367028"/>
    </source>
</evidence>
<keyword evidence="10" id="KW-1185">Reference proteome</keyword>
<name>A0AAV6WUK3_9LAMI</name>
<feature type="domain" description="OVATE" evidence="8">
    <location>
        <begin position="97"/>
        <end position="156"/>
    </location>
</feature>
<organism evidence="9 10">
    <name type="scientific">Buddleja alternifolia</name>
    <dbReference type="NCBI Taxonomy" id="168488"/>
    <lineage>
        <taxon>Eukaryota</taxon>
        <taxon>Viridiplantae</taxon>
        <taxon>Streptophyta</taxon>
        <taxon>Embryophyta</taxon>
        <taxon>Tracheophyta</taxon>
        <taxon>Spermatophyta</taxon>
        <taxon>Magnoliopsida</taxon>
        <taxon>eudicotyledons</taxon>
        <taxon>Gunneridae</taxon>
        <taxon>Pentapetalae</taxon>
        <taxon>asterids</taxon>
        <taxon>lamiids</taxon>
        <taxon>Lamiales</taxon>
        <taxon>Scrophulariaceae</taxon>
        <taxon>Buddlejeae</taxon>
        <taxon>Buddleja</taxon>
    </lineage>
</organism>
<evidence type="ECO:0000256" key="5">
    <source>
        <dbReference type="ARBA" id="ARBA00023242"/>
    </source>
</evidence>
<keyword evidence="5 6" id="KW-0539">Nucleus</keyword>
<dbReference type="PANTHER" id="PTHR33057:SF98">
    <property type="entry name" value="TRANSCRIPTION REPRESSOR OFP18"/>
    <property type="match status" value="1"/>
</dbReference>
<proteinExistence type="predicted"/>
<evidence type="ECO:0000259" key="8">
    <source>
        <dbReference type="PROSITE" id="PS51754"/>
    </source>
</evidence>
<dbReference type="PANTHER" id="PTHR33057">
    <property type="entry name" value="TRANSCRIPTION REPRESSOR OFP7-RELATED"/>
    <property type="match status" value="1"/>
</dbReference>
<comment type="function">
    <text evidence="6">Transcriptional repressor that regulates multiple aspects of plant growth and development.</text>
</comment>
<dbReference type="InterPro" id="IPR038933">
    <property type="entry name" value="Ovate"/>
</dbReference>
<evidence type="ECO:0000256" key="4">
    <source>
        <dbReference type="ARBA" id="ARBA00023163"/>
    </source>
</evidence>
<dbReference type="InterPro" id="IPR006458">
    <property type="entry name" value="Ovate_C"/>
</dbReference>
<sequence>MQLPFLFKPTEATAAATTAAAASWPWPTCVDNPRTLSFRATTTAAAEDDDNNLPEMSNDDDSAMITRLRSDRLFFEPGETSSILEEAKIIKNNVSIMAMDSRDPILDFRVSMEEMVAAHGLRDWESLEELLKCYLRVNDRNNHGYIIGAFVDYLLIHFALLATSDEDEDEDEDSGSAIEEPCSSSSPSSSSINVQYSFVSPLSFSSSSYEDDEIVIEKNVDGRSSSSSSSSLCKALSSSV</sequence>